<dbReference type="EMBL" id="AP018227">
    <property type="protein sequence ID" value="BAY84375.1"/>
    <property type="molecule type" value="Genomic_DNA"/>
</dbReference>
<dbReference type="AlphaFoldDB" id="A0A1Z4LSZ1"/>
<protein>
    <recommendedName>
        <fullName evidence="1">Reverse transcriptase domain-containing protein</fullName>
    </recommendedName>
</protein>
<accession>A0A1Z4LSZ1</accession>
<dbReference type="Proteomes" id="UP000218418">
    <property type="component" value="Chromosome"/>
</dbReference>
<proteinExistence type="predicted"/>
<evidence type="ECO:0000259" key="1">
    <source>
        <dbReference type="PROSITE" id="PS50878"/>
    </source>
</evidence>
<dbReference type="CDD" id="cd01646">
    <property type="entry name" value="RT_Bac_retron_I"/>
    <property type="match status" value="1"/>
</dbReference>
<evidence type="ECO:0000313" key="3">
    <source>
        <dbReference type="Proteomes" id="UP000218418"/>
    </source>
</evidence>
<keyword evidence="3" id="KW-1185">Reference proteome</keyword>
<organism evidence="2 3">
    <name type="scientific">Calothrix parasitica NIES-267</name>
    <dbReference type="NCBI Taxonomy" id="1973488"/>
    <lineage>
        <taxon>Bacteria</taxon>
        <taxon>Bacillati</taxon>
        <taxon>Cyanobacteriota</taxon>
        <taxon>Cyanophyceae</taxon>
        <taxon>Nostocales</taxon>
        <taxon>Calotrichaceae</taxon>
        <taxon>Calothrix</taxon>
    </lineage>
</organism>
<dbReference type="InterPro" id="IPR000477">
    <property type="entry name" value="RT_dom"/>
</dbReference>
<name>A0A1Z4LSZ1_9CYAN</name>
<dbReference type="PROSITE" id="PS50878">
    <property type="entry name" value="RT_POL"/>
    <property type="match status" value="1"/>
</dbReference>
<feature type="domain" description="Reverse transcriptase" evidence="1">
    <location>
        <begin position="1"/>
        <end position="307"/>
    </location>
</feature>
<gene>
    <name evidence="2" type="ORF">NIES267_38710</name>
</gene>
<evidence type="ECO:0000313" key="2">
    <source>
        <dbReference type="EMBL" id="BAY84375.1"/>
    </source>
</evidence>
<reference evidence="2 3" key="1">
    <citation type="submission" date="2017-06" db="EMBL/GenBank/DDBJ databases">
        <title>Genome sequencing of cyanobaciteial culture collection at National Institute for Environmental Studies (NIES).</title>
        <authorList>
            <person name="Hirose Y."/>
            <person name="Shimura Y."/>
            <person name="Fujisawa T."/>
            <person name="Nakamura Y."/>
            <person name="Kawachi M."/>
        </authorList>
    </citation>
    <scope>NUCLEOTIDE SEQUENCE [LARGE SCALE GENOMIC DNA]</scope>
    <source>
        <strain evidence="2 3">NIES-267</strain>
    </source>
</reference>
<dbReference type="OrthoDB" id="9780724at2"/>
<sequence>MNKIDLIKRGYFPRELPPPFNTILLADLTLSNKTLLNNCPKKPTKLYYHNHVRYGSLRRKLGIPNPVFFLQLCDLIDEKWSEIQQIIRKSNYSKSKPIYIPSPGRSRSICPALEFGLIPVERAKNRITGKYILQTDISQFYQSIYTHSIPWAIHGKAIAKDKNNRNDMNFFGNKLDKLLRSSQDLQTLGIPIGPDTSLVVAELLLCSADVELEKRLKKTCVYPFKGFRYSDDYEFTFQNLSDAESALSQIQQVLFEFELALNPDKTKIIELPCSLDSTWVLELSEYKFNDKKSTQMQDIVRYFDRTFQLLNEFPKEPVLKYAVSRISKLNNLHPDNWPLLESLLQQSITIDPSTLRDSLSIIQDKQGNKQKNKFKIDLKSLEEILNFQILRYAPLGYSSEVAWAIWSAIVFNLPISKLAAESISQMSDSVVALLALDARRRGQINEGLDTSKWEQFLSKEELYGEQWLLSYEANRQGYLSGTEDYVASDSWFFQLKNAGVAFYDINAPLIIPPNENSGPSGED</sequence>